<evidence type="ECO:0000313" key="1">
    <source>
        <dbReference type="EMBL" id="KAI4355207.1"/>
    </source>
</evidence>
<accession>A0ACB9Q341</accession>
<name>A0ACB9Q341_BAUVA</name>
<dbReference type="Proteomes" id="UP000828941">
    <property type="component" value="Chromosome 2"/>
</dbReference>
<protein>
    <submittedName>
        <fullName evidence="1">Uncharacterized protein</fullName>
    </submittedName>
</protein>
<proteinExistence type="predicted"/>
<sequence>MSRVKHKPVASKSSGKRVLRSAPPVTPSRTGGGNEAEEPQTAGTQGQRKKWRFRPGTKALREIRYFQKTFKLLIPAAPFIRCVKQITFQLSREVSRWSAEALVALQEAAEDYMVLLFEDAMLCAIHAKRVTLMKRDFELARRLGGKGRPW</sequence>
<keyword evidence="2" id="KW-1185">Reference proteome</keyword>
<dbReference type="EMBL" id="CM039427">
    <property type="protein sequence ID" value="KAI4355207.1"/>
    <property type="molecule type" value="Genomic_DNA"/>
</dbReference>
<organism evidence="1 2">
    <name type="scientific">Bauhinia variegata</name>
    <name type="common">Purple orchid tree</name>
    <name type="synonym">Phanera variegata</name>
    <dbReference type="NCBI Taxonomy" id="167791"/>
    <lineage>
        <taxon>Eukaryota</taxon>
        <taxon>Viridiplantae</taxon>
        <taxon>Streptophyta</taxon>
        <taxon>Embryophyta</taxon>
        <taxon>Tracheophyta</taxon>
        <taxon>Spermatophyta</taxon>
        <taxon>Magnoliopsida</taxon>
        <taxon>eudicotyledons</taxon>
        <taxon>Gunneridae</taxon>
        <taxon>Pentapetalae</taxon>
        <taxon>rosids</taxon>
        <taxon>fabids</taxon>
        <taxon>Fabales</taxon>
        <taxon>Fabaceae</taxon>
        <taxon>Cercidoideae</taxon>
        <taxon>Cercideae</taxon>
        <taxon>Bauhiniinae</taxon>
        <taxon>Bauhinia</taxon>
    </lineage>
</organism>
<gene>
    <name evidence="1" type="ORF">L6164_004001</name>
</gene>
<evidence type="ECO:0000313" key="2">
    <source>
        <dbReference type="Proteomes" id="UP000828941"/>
    </source>
</evidence>
<comment type="caution">
    <text evidence="1">The sequence shown here is derived from an EMBL/GenBank/DDBJ whole genome shotgun (WGS) entry which is preliminary data.</text>
</comment>
<reference evidence="1 2" key="1">
    <citation type="journal article" date="2022" name="DNA Res.">
        <title>Chromosomal-level genome assembly of the orchid tree Bauhinia variegata (Leguminosae; Cercidoideae) supports the allotetraploid origin hypothesis of Bauhinia.</title>
        <authorList>
            <person name="Zhong Y."/>
            <person name="Chen Y."/>
            <person name="Zheng D."/>
            <person name="Pang J."/>
            <person name="Liu Y."/>
            <person name="Luo S."/>
            <person name="Meng S."/>
            <person name="Qian L."/>
            <person name="Wei D."/>
            <person name="Dai S."/>
            <person name="Zhou R."/>
        </authorList>
    </citation>
    <scope>NUCLEOTIDE SEQUENCE [LARGE SCALE GENOMIC DNA]</scope>
    <source>
        <strain evidence="1">BV-YZ2020</strain>
    </source>
</reference>